<organism evidence="2 3">
    <name type="scientific">Shouchella lonarensis</name>
    <dbReference type="NCBI Taxonomy" id="1464122"/>
    <lineage>
        <taxon>Bacteria</taxon>
        <taxon>Bacillati</taxon>
        <taxon>Bacillota</taxon>
        <taxon>Bacilli</taxon>
        <taxon>Bacillales</taxon>
        <taxon>Bacillaceae</taxon>
        <taxon>Shouchella</taxon>
    </lineage>
</organism>
<evidence type="ECO:0000313" key="3">
    <source>
        <dbReference type="Proteomes" id="UP000242662"/>
    </source>
</evidence>
<name>A0A1G6HLJ7_9BACI</name>
<dbReference type="STRING" id="1464122.SAMN05421737_10466"/>
<accession>A0A1G6HLJ7</accession>
<sequence length="345" mass="40087">MDFEREIRELRDKINKEAGFGAIYIRSDNLDKQAKKEKWFVYGATVVLFLISLFWFVPFLKEAFNNLSSSFPEVSNFLLVLFLLSMLLFPLVVVINFIRDFVNNAYNDVELKKGEKEKRDEGWRTEFINFLLSLKKRKFFKWRVLYYPLVYVIALLRYILFYGNPPVANLRFRFSKDVFDEWVKDKGLSSEDIKGCVLPCVETEIKEEEKRSWRTFLDKLIPAIVVGFSIAMLSMLFNGAMLQFNSAFTVATMPNQEEALDFWEEATGKKITREELISKLDITENLIEATKSGFVIIIAGAITGKALHWFVFELRRGAKVNGMLLAKRAIYSYLKENSSKYGKTG</sequence>
<feature type="transmembrane region" description="Helical" evidence="1">
    <location>
        <begin position="144"/>
        <end position="163"/>
    </location>
</feature>
<dbReference type="EMBL" id="FMYM01000004">
    <property type="protein sequence ID" value="SDB95177.1"/>
    <property type="molecule type" value="Genomic_DNA"/>
</dbReference>
<keyword evidence="3" id="KW-1185">Reference proteome</keyword>
<evidence type="ECO:0000256" key="1">
    <source>
        <dbReference type="SAM" id="Phobius"/>
    </source>
</evidence>
<keyword evidence="1" id="KW-1133">Transmembrane helix</keyword>
<feature type="transmembrane region" description="Helical" evidence="1">
    <location>
        <begin position="39"/>
        <end position="57"/>
    </location>
</feature>
<evidence type="ECO:0000313" key="2">
    <source>
        <dbReference type="EMBL" id="SDB95177.1"/>
    </source>
</evidence>
<keyword evidence="1" id="KW-0472">Membrane</keyword>
<dbReference type="Proteomes" id="UP000242662">
    <property type="component" value="Unassembled WGS sequence"/>
</dbReference>
<dbReference type="AlphaFoldDB" id="A0A1G6HLJ7"/>
<dbReference type="RefSeq" id="WP_090775198.1">
    <property type="nucleotide sequence ID" value="NZ_FMYM01000004.1"/>
</dbReference>
<reference evidence="3" key="1">
    <citation type="submission" date="2016-09" db="EMBL/GenBank/DDBJ databases">
        <authorList>
            <person name="Varghese N."/>
            <person name="Submissions S."/>
        </authorList>
    </citation>
    <scope>NUCLEOTIDE SEQUENCE [LARGE SCALE GENOMIC DNA]</scope>
    <source>
        <strain evidence="3">25nlg</strain>
    </source>
</reference>
<gene>
    <name evidence="2" type="ORF">SAMN05421737_10466</name>
</gene>
<proteinExistence type="predicted"/>
<feature type="transmembrane region" description="Helical" evidence="1">
    <location>
        <begin position="220"/>
        <end position="237"/>
    </location>
</feature>
<protein>
    <submittedName>
        <fullName evidence="2">Uncharacterized protein</fullName>
    </submittedName>
</protein>
<keyword evidence="1" id="KW-0812">Transmembrane</keyword>
<feature type="transmembrane region" description="Helical" evidence="1">
    <location>
        <begin position="77"/>
        <end position="98"/>
    </location>
</feature>